<evidence type="ECO:0000256" key="5">
    <source>
        <dbReference type="ARBA" id="ARBA00023136"/>
    </source>
</evidence>
<evidence type="ECO:0000259" key="7">
    <source>
        <dbReference type="PROSITE" id="PS50928"/>
    </source>
</evidence>
<proteinExistence type="inferred from homology"/>
<feature type="transmembrane region" description="Helical" evidence="6">
    <location>
        <begin position="552"/>
        <end position="573"/>
    </location>
</feature>
<dbReference type="SUPFAM" id="SSF161098">
    <property type="entry name" value="MetI-like"/>
    <property type="match status" value="2"/>
</dbReference>
<dbReference type="Gene3D" id="1.10.3720.10">
    <property type="entry name" value="MetI-like"/>
    <property type="match status" value="2"/>
</dbReference>
<protein>
    <submittedName>
        <fullName evidence="8">Phosphonate ABC transporter permease</fullName>
    </submittedName>
</protein>
<comment type="similarity">
    <text evidence="6">Belongs to the binding-protein-dependent transport system permease family.</text>
</comment>
<keyword evidence="4 6" id="KW-1133">Transmembrane helix</keyword>
<dbReference type="InterPro" id="IPR035906">
    <property type="entry name" value="MetI-like_sf"/>
</dbReference>
<keyword evidence="5 6" id="KW-0472">Membrane</keyword>
<keyword evidence="9" id="KW-1185">Reference proteome</keyword>
<dbReference type="EMBL" id="AVPE01000001">
    <property type="protein sequence ID" value="KGX94019.1"/>
    <property type="molecule type" value="Genomic_DNA"/>
</dbReference>
<dbReference type="CDD" id="cd06261">
    <property type="entry name" value="TM_PBP2"/>
    <property type="match status" value="2"/>
</dbReference>
<keyword evidence="2 6" id="KW-0813">Transport</keyword>
<evidence type="ECO:0000256" key="1">
    <source>
        <dbReference type="ARBA" id="ARBA00004141"/>
    </source>
</evidence>
<feature type="transmembrane region" description="Helical" evidence="6">
    <location>
        <begin position="265"/>
        <end position="285"/>
    </location>
</feature>
<accession>A0A0A5GQ03</accession>
<feature type="transmembrane region" description="Helical" evidence="6">
    <location>
        <begin position="78"/>
        <end position="101"/>
    </location>
</feature>
<comment type="caution">
    <text evidence="8">The sequence shown here is derived from an EMBL/GenBank/DDBJ whole genome shotgun (WGS) entry which is preliminary data.</text>
</comment>
<dbReference type="AlphaFoldDB" id="A0A0A5GQ03"/>
<feature type="transmembrane region" description="Helical" evidence="6">
    <location>
        <begin position="404"/>
        <end position="428"/>
    </location>
</feature>
<feature type="transmembrane region" description="Helical" evidence="6">
    <location>
        <begin position="164"/>
        <end position="185"/>
    </location>
</feature>
<dbReference type="eggNOG" id="COG1178">
    <property type="taxonomic scope" value="Bacteria"/>
</dbReference>
<evidence type="ECO:0000256" key="4">
    <source>
        <dbReference type="ARBA" id="ARBA00022989"/>
    </source>
</evidence>
<gene>
    <name evidence="8" type="ORF">N781_02290</name>
</gene>
<dbReference type="GO" id="GO:0055085">
    <property type="term" value="P:transmembrane transport"/>
    <property type="evidence" value="ECO:0007669"/>
    <property type="project" value="InterPro"/>
</dbReference>
<name>A0A0A5GQ03_9BACI</name>
<dbReference type="PANTHER" id="PTHR43496">
    <property type="entry name" value="PROTEIN LPLB"/>
    <property type="match status" value="1"/>
</dbReference>
<dbReference type="RefSeq" id="WP_026798861.1">
    <property type="nucleotide sequence ID" value="NZ_AULI01000001.1"/>
</dbReference>
<sequence length="592" mass="65880">MTTVRNWFLNEPTIPQQSGPVERLQKTLIVMMMLALLITIVLPVWELLQRAMQNRSEEFVGLQNFVTYFSSPSLFQSATHTLTVASVTTVISVVIAFLFAYALTRTQIKGKTFFTYVALLPLFAPTMMYGIGLIYLFGNNGLLTTGFFGALESIGFTEFDFNLYGFKGIVISEIIFTFPQAFLILKVALSTADQRLYEAADTMGASTVRKFFTITLPNIKYGLVSAMFVCFTLSFTDFGAPKVVGGQYNVLATDVYKQVIGQQNFSMGATVGIILTFPAIIAFIVDQTIQRKQGNGLSAKSVPYRTPANRSRDRWFLTFCLLVTSFLFLLFGAVVGAAFVNVWPYDFSLTWKHFGFGNVAGDGLQPYWNSLLVSSVTAVLGTAIIFFGAYLIEKSRYLRSVRKMAYFLSILPIALPGLVIGLAFIFFFNQPTLTIPFIGVDVYNPLQHLYGTMAILVLANVIHFYSVSFITANTSLKKLDNEFESVSEAMRVPFYKTFTRVTVPMSLPAILEMMMYLFVNSMTTISAVVFLYSADWKLASIAIVNMDDAGDIAPAAAMALLIIGTNILVRVAYEFGLRNIRKKTSAWQNQAQ</sequence>
<dbReference type="InterPro" id="IPR000515">
    <property type="entry name" value="MetI-like"/>
</dbReference>
<comment type="subcellular location">
    <subcellularLocation>
        <location evidence="6">Cell membrane</location>
        <topology evidence="6">Multi-pass membrane protein</topology>
    </subcellularLocation>
    <subcellularLocation>
        <location evidence="1">Membrane</location>
        <topology evidence="1">Multi-pass membrane protein</topology>
    </subcellularLocation>
</comment>
<evidence type="ECO:0000256" key="6">
    <source>
        <dbReference type="RuleBase" id="RU363032"/>
    </source>
</evidence>
<dbReference type="NCBIfam" id="TIGR03262">
    <property type="entry name" value="PhnU2"/>
    <property type="match status" value="1"/>
</dbReference>
<dbReference type="GO" id="GO:0005886">
    <property type="term" value="C:plasma membrane"/>
    <property type="evidence" value="ECO:0007669"/>
    <property type="project" value="UniProtKB-SubCell"/>
</dbReference>
<dbReference type="OrthoDB" id="725at2"/>
<dbReference type="InterPro" id="IPR017664">
    <property type="entry name" value="AminoethylPonate_ABC_perm-1"/>
</dbReference>
<dbReference type="PANTHER" id="PTHR43496:SF1">
    <property type="entry name" value="POLYGALACTURONAN_RHAMNOGALACTURONAN TRANSPORT SYSTEM PERMEASE PROTEIN YTEP"/>
    <property type="match status" value="1"/>
</dbReference>
<feature type="domain" description="ABC transmembrane type-1" evidence="7">
    <location>
        <begin position="78"/>
        <end position="286"/>
    </location>
</feature>
<evidence type="ECO:0000256" key="3">
    <source>
        <dbReference type="ARBA" id="ARBA00022692"/>
    </source>
</evidence>
<keyword evidence="3 6" id="KW-0812">Transmembrane</keyword>
<feature type="transmembrane region" description="Helical" evidence="6">
    <location>
        <begin position="315"/>
        <end position="340"/>
    </location>
</feature>
<dbReference type="Pfam" id="PF00528">
    <property type="entry name" value="BPD_transp_1"/>
    <property type="match status" value="2"/>
</dbReference>
<reference evidence="8 9" key="1">
    <citation type="submission" date="2013-08" db="EMBL/GenBank/DDBJ databases">
        <authorList>
            <person name="Huang J."/>
            <person name="Wang G."/>
        </authorList>
    </citation>
    <scope>NUCLEOTIDE SEQUENCE [LARGE SCALE GENOMIC DNA]</scope>
    <source>
        <strain evidence="8 9">JSM 076056</strain>
    </source>
</reference>
<feature type="transmembrane region" description="Helical" evidence="6">
    <location>
        <begin position="371"/>
        <end position="392"/>
    </location>
</feature>
<dbReference type="STRING" id="1385510.GCA_000425205_00024"/>
<evidence type="ECO:0000256" key="2">
    <source>
        <dbReference type="ARBA" id="ARBA00022448"/>
    </source>
</evidence>
<feature type="transmembrane region" description="Helical" evidence="6">
    <location>
        <begin position="113"/>
        <end position="137"/>
    </location>
</feature>
<dbReference type="PROSITE" id="PS50928">
    <property type="entry name" value="ABC_TM1"/>
    <property type="match status" value="2"/>
</dbReference>
<feature type="transmembrane region" description="Helical" evidence="6">
    <location>
        <begin position="514"/>
        <end position="532"/>
    </location>
</feature>
<feature type="transmembrane region" description="Helical" evidence="6">
    <location>
        <begin position="219"/>
        <end position="236"/>
    </location>
</feature>
<evidence type="ECO:0000313" key="8">
    <source>
        <dbReference type="EMBL" id="KGX94019.1"/>
    </source>
</evidence>
<dbReference type="Proteomes" id="UP000030528">
    <property type="component" value="Unassembled WGS sequence"/>
</dbReference>
<organism evidence="8 9">
    <name type="scientific">Pontibacillus halophilus JSM 076056 = DSM 19796</name>
    <dbReference type="NCBI Taxonomy" id="1385510"/>
    <lineage>
        <taxon>Bacteria</taxon>
        <taxon>Bacillati</taxon>
        <taxon>Bacillota</taxon>
        <taxon>Bacilli</taxon>
        <taxon>Bacillales</taxon>
        <taxon>Bacillaceae</taxon>
        <taxon>Pontibacillus</taxon>
    </lineage>
</organism>
<feature type="transmembrane region" description="Helical" evidence="6">
    <location>
        <begin position="448"/>
        <end position="470"/>
    </location>
</feature>
<feature type="transmembrane region" description="Helical" evidence="6">
    <location>
        <begin position="27"/>
        <end position="45"/>
    </location>
</feature>
<feature type="domain" description="ABC transmembrane type-1" evidence="7">
    <location>
        <begin position="367"/>
        <end position="573"/>
    </location>
</feature>
<evidence type="ECO:0000313" key="9">
    <source>
        <dbReference type="Proteomes" id="UP000030528"/>
    </source>
</evidence>